<organism evidence="8 9">
    <name type="scientific">Candidatus Copromonas faecavium</name>
    <name type="common">nom. illeg.</name>
    <dbReference type="NCBI Taxonomy" id="2840740"/>
    <lineage>
        <taxon>Bacteria</taxon>
        <taxon>Bacillati</taxon>
        <taxon>Bacillota</taxon>
        <taxon>Clostridia</taxon>
        <taxon>Lachnospirales</taxon>
        <taxon>Lachnospiraceae</taxon>
        <taxon>Candidatus Copromonas (nom. illeg.)</taxon>
    </lineage>
</organism>
<dbReference type="InterPro" id="IPR029056">
    <property type="entry name" value="Ribokinase-like"/>
</dbReference>
<evidence type="ECO:0000256" key="4">
    <source>
        <dbReference type="ARBA" id="ARBA00023027"/>
    </source>
</evidence>
<dbReference type="PROSITE" id="PS01050">
    <property type="entry name" value="YJEF_C_2"/>
    <property type="match status" value="1"/>
</dbReference>
<dbReference type="InterPro" id="IPR017953">
    <property type="entry name" value="Carbohydrate_kinase_pred_CS"/>
</dbReference>
<dbReference type="CDD" id="cd01171">
    <property type="entry name" value="YXKO-related"/>
    <property type="match status" value="1"/>
</dbReference>
<dbReference type="PROSITE" id="PS51383">
    <property type="entry name" value="YJEF_C_3"/>
    <property type="match status" value="1"/>
</dbReference>
<dbReference type="Pfam" id="PF01256">
    <property type="entry name" value="Carb_kinase"/>
    <property type="match status" value="1"/>
</dbReference>
<feature type="non-terminal residue" evidence="8">
    <location>
        <position position="1"/>
    </location>
</feature>
<keyword evidence="1" id="KW-0547">Nucleotide-binding</keyword>
<dbReference type="GO" id="GO:0110051">
    <property type="term" value="P:metabolite repair"/>
    <property type="evidence" value="ECO:0007669"/>
    <property type="project" value="TreeGrafter"/>
</dbReference>
<dbReference type="SUPFAM" id="SSF53613">
    <property type="entry name" value="Ribokinase-like"/>
    <property type="match status" value="1"/>
</dbReference>
<dbReference type="InterPro" id="IPR000631">
    <property type="entry name" value="CARKD"/>
</dbReference>
<feature type="domain" description="YjeF C-terminal" evidence="7">
    <location>
        <begin position="1"/>
        <end position="273"/>
    </location>
</feature>
<dbReference type="HAMAP" id="MF_01965">
    <property type="entry name" value="NADHX_dehydratase"/>
    <property type="match status" value="1"/>
</dbReference>
<proteinExistence type="inferred from homology"/>
<reference evidence="8" key="1">
    <citation type="submission" date="2020-10" db="EMBL/GenBank/DDBJ databases">
        <authorList>
            <person name="Gilroy R."/>
        </authorList>
    </citation>
    <scope>NUCLEOTIDE SEQUENCE</scope>
    <source>
        <strain evidence="8">CHK180-2868</strain>
    </source>
</reference>
<dbReference type="Gene3D" id="3.40.1190.20">
    <property type="match status" value="1"/>
</dbReference>
<gene>
    <name evidence="8" type="ORF">IAB28_08590</name>
</gene>
<reference evidence="8" key="2">
    <citation type="journal article" date="2021" name="PeerJ">
        <title>Extensive microbial diversity within the chicken gut microbiome revealed by metagenomics and culture.</title>
        <authorList>
            <person name="Gilroy R."/>
            <person name="Ravi A."/>
            <person name="Getino M."/>
            <person name="Pursley I."/>
            <person name="Horton D.L."/>
            <person name="Alikhan N.F."/>
            <person name="Baker D."/>
            <person name="Gharbi K."/>
            <person name="Hall N."/>
            <person name="Watson M."/>
            <person name="Adriaenssens E.M."/>
            <person name="Foster-Nyarko E."/>
            <person name="Jarju S."/>
            <person name="Secka A."/>
            <person name="Antonio M."/>
            <person name="Oren A."/>
            <person name="Chaudhuri R.R."/>
            <person name="La Ragione R."/>
            <person name="Hildebrand F."/>
            <person name="Pallen M.J."/>
        </authorList>
    </citation>
    <scope>NUCLEOTIDE SEQUENCE</scope>
    <source>
        <strain evidence="8">CHK180-2868</strain>
    </source>
</reference>
<keyword evidence="3" id="KW-0521">NADP</keyword>
<dbReference type="GO" id="GO:0005524">
    <property type="term" value="F:ATP binding"/>
    <property type="evidence" value="ECO:0007669"/>
    <property type="project" value="UniProtKB-KW"/>
</dbReference>
<protein>
    <submittedName>
        <fullName evidence="8">NAD(P)H-hydrate dehydratase</fullName>
    </submittedName>
</protein>
<dbReference type="GO" id="GO:0052855">
    <property type="term" value="F:ADP-dependent NAD(P)H-hydrate dehydratase activity"/>
    <property type="evidence" value="ECO:0007669"/>
    <property type="project" value="TreeGrafter"/>
</dbReference>
<dbReference type="AlphaFoldDB" id="A0A9D1A5R8"/>
<evidence type="ECO:0000313" key="9">
    <source>
        <dbReference type="Proteomes" id="UP000824250"/>
    </source>
</evidence>
<dbReference type="Proteomes" id="UP000824250">
    <property type="component" value="Unassembled WGS sequence"/>
</dbReference>
<evidence type="ECO:0000256" key="5">
    <source>
        <dbReference type="ARBA" id="ARBA00023239"/>
    </source>
</evidence>
<evidence type="ECO:0000256" key="2">
    <source>
        <dbReference type="ARBA" id="ARBA00022840"/>
    </source>
</evidence>
<dbReference type="PANTHER" id="PTHR12592:SF0">
    <property type="entry name" value="ATP-DEPENDENT (S)-NAD(P)H-HYDRATE DEHYDRATASE"/>
    <property type="match status" value="1"/>
</dbReference>
<dbReference type="NCBIfam" id="TIGR00196">
    <property type="entry name" value="yjeF_cterm"/>
    <property type="match status" value="1"/>
</dbReference>
<keyword evidence="4" id="KW-0520">NAD</keyword>
<feature type="transmembrane region" description="Helical" evidence="6">
    <location>
        <begin position="12"/>
        <end position="34"/>
    </location>
</feature>
<dbReference type="GO" id="GO:0052856">
    <property type="term" value="F:NAD(P)HX epimerase activity"/>
    <property type="evidence" value="ECO:0007669"/>
    <property type="project" value="TreeGrafter"/>
</dbReference>
<evidence type="ECO:0000256" key="3">
    <source>
        <dbReference type="ARBA" id="ARBA00022857"/>
    </source>
</evidence>
<keyword evidence="5" id="KW-0456">Lyase</keyword>
<evidence type="ECO:0000259" key="7">
    <source>
        <dbReference type="PROSITE" id="PS51383"/>
    </source>
</evidence>
<keyword evidence="6" id="KW-1133">Transmembrane helix</keyword>
<dbReference type="EMBL" id="DVGC01000047">
    <property type="protein sequence ID" value="HIR06005.1"/>
    <property type="molecule type" value="Genomic_DNA"/>
</dbReference>
<sequence>RKQNSNKGTFGKVLVMAGSAGMAGAAYFSALAAYRCGAGLVKIFTAAENRPVLQQKLPEAIVVSYEAEEAKADPQGWKELVKEQTAWADVIVLGPGIGTGAAAEMMVETVLSEAYVPLILDADAVNLLAKRPKLKEYLTENMILTPHMMEMSRFTGTGIGELKMDPVGYAGALSREYGVTCVLKDAATVISVRDGSLYVNESGSPAMAKGGSGDVLTGVIAGLIAIGMEEGEAAAMGVYVHGLAGEAAEKRYGIHSVLAGELADSLSEVMRYAD</sequence>
<dbReference type="PANTHER" id="PTHR12592">
    <property type="entry name" value="ATP-DEPENDENT (S)-NAD(P)H-HYDRATE DEHYDRATASE FAMILY MEMBER"/>
    <property type="match status" value="1"/>
</dbReference>
<keyword evidence="6" id="KW-0472">Membrane</keyword>
<keyword evidence="6" id="KW-0812">Transmembrane</keyword>
<evidence type="ECO:0000256" key="6">
    <source>
        <dbReference type="SAM" id="Phobius"/>
    </source>
</evidence>
<keyword evidence="2" id="KW-0067">ATP-binding</keyword>
<evidence type="ECO:0000256" key="1">
    <source>
        <dbReference type="ARBA" id="ARBA00022741"/>
    </source>
</evidence>
<name>A0A9D1A5R8_9FIRM</name>
<comment type="caution">
    <text evidence="8">The sequence shown here is derived from an EMBL/GenBank/DDBJ whole genome shotgun (WGS) entry which is preliminary data.</text>
</comment>
<evidence type="ECO:0000313" key="8">
    <source>
        <dbReference type="EMBL" id="HIR06005.1"/>
    </source>
</evidence>
<accession>A0A9D1A5R8</accession>